<keyword evidence="2" id="KW-0732">Signal</keyword>
<gene>
    <name evidence="3" type="ORF">HRV97_14290</name>
</gene>
<feature type="chain" id="PRO_5045146584" description="DUF5666 domain-containing protein" evidence="2">
    <location>
        <begin position="33"/>
        <end position="226"/>
    </location>
</feature>
<sequence length="226" mass="22176">MVDFDRLKKSRGAMAAAAATLLVLGAAGGVGAAQASRPTITMAPTTRIPIAKLATSSGVVTVTGRVAEVYGDRLVVQDASGRAMIAVGQEGRGMAGVGQPVTVQGRFDDGQLRASYLVDRDGTVAAVGPRGPRPGGPDGGGAPRPHGPGQGGPERDGPGRDGPPPPPGCAAGPDARVAQGAVPPPPPPRDGSAVDNGAAQLPPAGDRQPLPNAQVPRAGTGGAPRG</sequence>
<evidence type="ECO:0000256" key="1">
    <source>
        <dbReference type="SAM" id="MobiDB-lite"/>
    </source>
</evidence>
<name>A0ABX2JTF6_9SPHN</name>
<protein>
    <recommendedName>
        <fullName evidence="5">DUF5666 domain-containing protein</fullName>
    </recommendedName>
</protein>
<feature type="region of interest" description="Disordered" evidence="1">
    <location>
        <begin position="120"/>
        <end position="226"/>
    </location>
</feature>
<dbReference type="RefSeq" id="WP_174194948.1">
    <property type="nucleotide sequence ID" value="NZ_JABULH010000006.1"/>
</dbReference>
<feature type="compositionally biased region" description="Gly residues" evidence="1">
    <location>
        <begin position="136"/>
        <end position="152"/>
    </location>
</feature>
<dbReference type="SUPFAM" id="SSF101756">
    <property type="entry name" value="Hypothetical protein YgiW"/>
    <property type="match status" value="1"/>
</dbReference>
<dbReference type="EMBL" id="JABULH010000006">
    <property type="protein sequence ID" value="NTS66327.1"/>
    <property type="molecule type" value="Genomic_DNA"/>
</dbReference>
<evidence type="ECO:0000256" key="2">
    <source>
        <dbReference type="SAM" id="SignalP"/>
    </source>
</evidence>
<evidence type="ECO:0000313" key="3">
    <source>
        <dbReference type="EMBL" id="NTS66327.1"/>
    </source>
</evidence>
<feature type="signal peptide" evidence="2">
    <location>
        <begin position="1"/>
        <end position="32"/>
    </location>
</feature>
<proteinExistence type="predicted"/>
<accession>A0ABX2JTF6</accession>
<evidence type="ECO:0008006" key="5">
    <source>
        <dbReference type="Google" id="ProtNLM"/>
    </source>
</evidence>
<comment type="caution">
    <text evidence="3">The sequence shown here is derived from an EMBL/GenBank/DDBJ whole genome shotgun (WGS) entry which is preliminary data.</text>
</comment>
<keyword evidence="4" id="KW-1185">Reference proteome</keyword>
<organism evidence="3 4">
    <name type="scientific">Sphingomonas hominis</name>
    <dbReference type="NCBI Taxonomy" id="2741495"/>
    <lineage>
        <taxon>Bacteria</taxon>
        <taxon>Pseudomonadati</taxon>
        <taxon>Pseudomonadota</taxon>
        <taxon>Alphaproteobacteria</taxon>
        <taxon>Sphingomonadales</taxon>
        <taxon>Sphingomonadaceae</taxon>
        <taxon>Sphingomonas</taxon>
    </lineage>
</organism>
<dbReference type="Proteomes" id="UP000621447">
    <property type="component" value="Unassembled WGS sequence"/>
</dbReference>
<dbReference type="InterPro" id="IPR036700">
    <property type="entry name" value="BOBF_sf"/>
</dbReference>
<reference evidence="3 4" key="1">
    <citation type="submission" date="2020-06" db="EMBL/GenBank/DDBJ databases">
        <title>Sphingomonas hominis sp. nov., a member of the Sphingomonas, isolated from the hair of a 22-year-old girl.</title>
        <authorList>
            <person name="Zhang D.-F."/>
            <person name="Cui X.-W."/>
        </authorList>
    </citation>
    <scope>NUCLEOTIDE SEQUENCE [LARGE SCALE GENOMIC DNA]</scope>
    <source>
        <strain evidence="3 4">HHU CXW</strain>
    </source>
</reference>
<evidence type="ECO:0000313" key="4">
    <source>
        <dbReference type="Proteomes" id="UP000621447"/>
    </source>
</evidence>